<keyword evidence="2" id="KW-1185">Reference proteome</keyword>
<accession>X6LHP2</accession>
<comment type="caution">
    <text evidence="1">The sequence shown here is derived from an EMBL/GenBank/DDBJ whole genome shotgun (WGS) entry which is preliminary data.</text>
</comment>
<dbReference type="Proteomes" id="UP000023152">
    <property type="component" value="Unassembled WGS sequence"/>
</dbReference>
<feature type="non-terminal residue" evidence="1">
    <location>
        <position position="181"/>
    </location>
</feature>
<organism evidence="1 2">
    <name type="scientific">Reticulomyxa filosa</name>
    <dbReference type="NCBI Taxonomy" id="46433"/>
    <lineage>
        <taxon>Eukaryota</taxon>
        <taxon>Sar</taxon>
        <taxon>Rhizaria</taxon>
        <taxon>Retaria</taxon>
        <taxon>Foraminifera</taxon>
        <taxon>Monothalamids</taxon>
        <taxon>Reticulomyxidae</taxon>
        <taxon>Reticulomyxa</taxon>
    </lineage>
</organism>
<evidence type="ECO:0000313" key="2">
    <source>
        <dbReference type="Proteomes" id="UP000023152"/>
    </source>
</evidence>
<gene>
    <name evidence="1" type="ORF">RFI_36778</name>
</gene>
<proteinExistence type="predicted"/>
<protein>
    <submittedName>
        <fullName evidence="1">Uncharacterized protein</fullName>
    </submittedName>
</protein>
<sequence length="181" mass="21885">MISLNIFNNFARNYQSMKKMGIDFQKYHVIKKVSRKWLLKRENKIKKNKNKIKYRLENADFSLLQLNRYQIHSNTNKRDKYNMNKDLWHQGGSLLLASDEKKEKEDLEHKNGKETQKRWSGMMVMENKNSNMGYFNRSMNKNDCKYFSHKPGNNYAYYHMTFRRGMSTQQHLPQDKDKSKP</sequence>
<dbReference type="EMBL" id="ASPP01040365">
    <property type="protein sequence ID" value="ETO00662.1"/>
    <property type="molecule type" value="Genomic_DNA"/>
</dbReference>
<evidence type="ECO:0000313" key="1">
    <source>
        <dbReference type="EMBL" id="ETO00662.1"/>
    </source>
</evidence>
<dbReference type="AlphaFoldDB" id="X6LHP2"/>
<reference evidence="1 2" key="1">
    <citation type="journal article" date="2013" name="Curr. Biol.">
        <title>The Genome of the Foraminiferan Reticulomyxa filosa.</title>
        <authorList>
            <person name="Glockner G."/>
            <person name="Hulsmann N."/>
            <person name="Schleicher M."/>
            <person name="Noegel A.A."/>
            <person name="Eichinger L."/>
            <person name="Gallinger C."/>
            <person name="Pawlowski J."/>
            <person name="Sierra R."/>
            <person name="Euteneuer U."/>
            <person name="Pillet L."/>
            <person name="Moustafa A."/>
            <person name="Platzer M."/>
            <person name="Groth M."/>
            <person name="Szafranski K."/>
            <person name="Schliwa M."/>
        </authorList>
    </citation>
    <scope>NUCLEOTIDE SEQUENCE [LARGE SCALE GENOMIC DNA]</scope>
</reference>
<name>X6LHP2_RETFI</name>